<dbReference type="InterPro" id="IPR037056">
    <property type="entry name" value="RNase_H1_N_sf"/>
</dbReference>
<dbReference type="Proteomes" id="UP000217790">
    <property type="component" value="Unassembled WGS sequence"/>
</dbReference>
<evidence type="ECO:0000259" key="1">
    <source>
        <dbReference type="Pfam" id="PF01693"/>
    </source>
</evidence>
<keyword evidence="3" id="KW-1185">Reference proteome</keyword>
<dbReference type="InterPro" id="IPR011320">
    <property type="entry name" value="RNase_H1_N"/>
</dbReference>
<proteinExistence type="predicted"/>
<protein>
    <recommendedName>
        <fullName evidence="1">Ribonuclease H1 N-terminal domain-containing protein</fullName>
    </recommendedName>
</protein>
<dbReference type="InterPro" id="IPR009027">
    <property type="entry name" value="Ribosomal_bL9/RNase_H1_N"/>
</dbReference>
<name>A0A2H3EKX7_ARMGA</name>
<sequence length="232" mass="27119">MHKLDEDKERLWDALEDFPLDAESIYCMPYVPVFYLEKGDENLIHSGGKKLYVVRRGFVLGIYSDWRSTQKQVLGFSDAQQESFSTWSNCLVYWQAECKPGNHKCKHRLAWQVFEPVGRNTDRQTDRKMSKVNSGKKKKAGNQTWAIGSRKPFFESQEAKWRAYSDAKKTSTFYTFITQMYHIKYHSIAPTAYSEMYYLSKIKPVVDAAFTQSTDQSDKARFALTKRTIKEH</sequence>
<feature type="domain" description="Ribonuclease H1 N-terminal" evidence="1">
    <location>
        <begin position="50"/>
        <end position="86"/>
    </location>
</feature>
<dbReference type="SUPFAM" id="SSF55658">
    <property type="entry name" value="L9 N-domain-like"/>
    <property type="match status" value="1"/>
</dbReference>
<organism evidence="2 3">
    <name type="scientific">Armillaria gallica</name>
    <name type="common">Bulbous honey fungus</name>
    <name type="synonym">Armillaria bulbosa</name>
    <dbReference type="NCBI Taxonomy" id="47427"/>
    <lineage>
        <taxon>Eukaryota</taxon>
        <taxon>Fungi</taxon>
        <taxon>Dikarya</taxon>
        <taxon>Basidiomycota</taxon>
        <taxon>Agaricomycotina</taxon>
        <taxon>Agaricomycetes</taxon>
        <taxon>Agaricomycetidae</taxon>
        <taxon>Agaricales</taxon>
        <taxon>Marasmiineae</taxon>
        <taxon>Physalacriaceae</taxon>
        <taxon>Armillaria</taxon>
    </lineage>
</organism>
<dbReference type="EMBL" id="KZ293646">
    <property type="protein sequence ID" value="PBL01498.1"/>
    <property type="molecule type" value="Genomic_DNA"/>
</dbReference>
<dbReference type="InParanoid" id="A0A2H3EKX7"/>
<evidence type="ECO:0000313" key="3">
    <source>
        <dbReference type="Proteomes" id="UP000217790"/>
    </source>
</evidence>
<evidence type="ECO:0000313" key="2">
    <source>
        <dbReference type="EMBL" id="PBL01498.1"/>
    </source>
</evidence>
<dbReference type="Pfam" id="PF01693">
    <property type="entry name" value="Cauli_VI"/>
    <property type="match status" value="1"/>
</dbReference>
<dbReference type="OrthoDB" id="2982765at2759"/>
<dbReference type="AlphaFoldDB" id="A0A2H3EKX7"/>
<accession>A0A2H3EKX7</accession>
<reference evidence="3" key="1">
    <citation type="journal article" date="2017" name="Nat. Ecol. Evol.">
        <title>Genome expansion and lineage-specific genetic innovations in the forest pathogenic fungi Armillaria.</title>
        <authorList>
            <person name="Sipos G."/>
            <person name="Prasanna A.N."/>
            <person name="Walter M.C."/>
            <person name="O'Connor E."/>
            <person name="Balint B."/>
            <person name="Krizsan K."/>
            <person name="Kiss B."/>
            <person name="Hess J."/>
            <person name="Varga T."/>
            <person name="Slot J."/>
            <person name="Riley R."/>
            <person name="Boka B."/>
            <person name="Rigling D."/>
            <person name="Barry K."/>
            <person name="Lee J."/>
            <person name="Mihaltcheva S."/>
            <person name="LaButti K."/>
            <person name="Lipzen A."/>
            <person name="Waldron R."/>
            <person name="Moloney N.M."/>
            <person name="Sperisen C."/>
            <person name="Kredics L."/>
            <person name="Vagvoelgyi C."/>
            <person name="Patrignani A."/>
            <person name="Fitzpatrick D."/>
            <person name="Nagy I."/>
            <person name="Doyle S."/>
            <person name="Anderson J.B."/>
            <person name="Grigoriev I.V."/>
            <person name="Gueldener U."/>
            <person name="Muensterkoetter M."/>
            <person name="Nagy L.G."/>
        </authorList>
    </citation>
    <scope>NUCLEOTIDE SEQUENCE [LARGE SCALE GENOMIC DNA]</scope>
    <source>
        <strain evidence="3">Ar21-2</strain>
    </source>
</reference>
<gene>
    <name evidence="2" type="ORF">ARMGADRAFT_1025198</name>
</gene>
<dbReference type="Gene3D" id="3.40.970.10">
    <property type="entry name" value="Ribonuclease H1, N-terminal domain"/>
    <property type="match status" value="1"/>
</dbReference>